<dbReference type="PANTHER" id="PTHR44154">
    <property type="entry name" value="QUINONE OXIDOREDUCTASE"/>
    <property type="match status" value="1"/>
</dbReference>
<accession>A0A0R2H6V2</accession>
<dbReference type="InterPro" id="IPR002364">
    <property type="entry name" value="Quin_OxRdtase/zeta-crystal_CS"/>
</dbReference>
<proteinExistence type="inferred from homology"/>
<dbReference type="Gene3D" id="3.40.50.720">
    <property type="entry name" value="NAD(P)-binding Rossmann-like Domain"/>
    <property type="match status" value="1"/>
</dbReference>
<dbReference type="InterPro" id="IPR013154">
    <property type="entry name" value="ADH-like_N"/>
</dbReference>
<comment type="subcellular location">
    <subcellularLocation>
        <location evidence="1">Cytoplasm</location>
    </subcellularLocation>
</comment>
<dbReference type="Proteomes" id="UP000051992">
    <property type="component" value="Unassembled WGS sequence"/>
</dbReference>
<dbReference type="InterPro" id="IPR013149">
    <property type="entry name" value="ADH-like_C"/>
</dbReference>
<evidence type="ECO:0000313" key="10">
    <source>
        <dbReference type="EMBL" id="KRN45751.1"/>
    </source>
</evidence>
<keyword evidence="5" id="KW-0521">NADP</keyword>
<dbReference type="GO" id="GO:0003723">
    <property type="term" value="F:RNA binding"/>
    <property type="evidence" value="ECO:0007669"/>
    <property type="project" value="UniProtKB-KW"/>
</dbReference>
<evidence type="ECO:0000259" key="9">
    <source>
        <dbReference type="SMART" id="SM00829"/>
    </source>
</evidence>
<keyword evidence="8" id="KW-0862">Zinc</keyword>
<dbReference type="Pfam" id="PF08240">
    <property type="entry name" value="ADH_N"/>
    <property type="match status" value="1"/>
</dbReference>
<dbReference type="InterPro" id="IPR011032">
    <property type="entry name" value="GroES-like_sf"/>
</dbReference>
<dbReference type="NCBIfam" id="TIGR02817">
    <property type="entry name" value="adh_fam_1"/>
    <property type="match status" value="1"/>
</dbReference>
<dbReference type="CDD" id="cd08252">
    <property type="entry name" value="AL_MDR"/>
    <property type="match status" value="1"/>
</dbReference>
<dbReference type="GO" id="GO:0008270">
    <property type="term" value="F:zinc ion binding"/>
    <property type="evidence" value="ECO:0007669"/>
    <property type="project" value="InterPro"/>
</dbReference>
<dbReference type="PROSITE" id="PS01162">
    <property type="entry name" value="QOR_ZETA_CRYSTAL"/>
    <property type="match status" value="1"/>
</dbReference>
<dbReference type="Gene3D" id="3.90.180.10">
    <property type="entry name" value="Medium-chain alcohol dehydrogenases, catalytic domain"/>
    <property type="match status" value="1"/>
</dbReference>
<feature type="domain" description="Enoyl reductase (ER)" evidence="9">
    <location>
        <begin position="16"/>
        <end position="334"/>
    </location>
</feature>
<evidence type="ECO:0000256" key="5">
    <source>
        <dbReference type="ARBA" id="ARBA00022857"/>
    </source>
</evidence>
<evidence type="ECO:0000256" key="8">
    <source>
        <dbReference type="RuleBase" id="RU364000"/>
    </source>
</evidence>
<comment type="similarity">
    <text evidence="2 8">Belongs to the zinc-containing alcohol dehydrogenase family. Quinone oxidoreductase subfamily.</text>
</comment>
<keyword evidence="4" id="KW-0963">Cytoplasm</keyword>
<dbReference type="PATRIC" id="fig|1629.5.peg.1494"/>
<dbReference type="GO" id="GO:0016491">
    <property type="term" value="F:oxidoreductase activity"/>
    <property type="evidence" value="ECO:0007669"/>
    <property type="project" value="UniProtKB-KW"/>
</dbReference>
<evidence type="ECO:0000256" key="6">
    <source>
        <dbReference type="ARBA" id="ARBA00022884"/>
    </source>
</evidence>
<keyword evidence="6" id="KW-0694">RNA-binding</keyword>
<dbReference type="SMART" id="SM00829">
    <property type="entry name" value="PKS_ER"/>
    <property type="match status" value="1"/>
</dbReference>
<keyword evidence="11" id="KW-1185">Reference proteome</keyword>
<evidence type="ECO:0000256" key="4">
    <source>
        <dbReference type="ARBA" id="ARBA00022490"/>
    </source>
</evidence>
<gene>
    <name evidence="10" type="ORF">IV50_GL001480</name>
</gene>
<dbReference type="SUPFAM" id="SSF50129">
    <property type="entry name" value="GroES-like"/>
    <property type="match status" value="1"/>
</dbReference>
<reference evidence="10 11" key="1">
    <citation type="journal article" date="2015" name="Genome Announc.">
        <title>Expanding the biotechnology potential of lactobacilli through comparative genomics of 213 strains and associated genera.</title>
        <authorList>
            <person name="Sun Z."/>
            <person name="Harris H.M."/>
            <person name="McCann A."/>
            <person name="Guo C."/>
            <person name="Argimon S."/>
            <person name="Zhang W."/>
            <person name="Yang X."/>
            <person name="Jeffery I.B."/>
            <person name="Cooney J.C."/>
            <person name="Kagawa T.F."/>
            <person name="Liu W."/>
            <person name="Song Y."/>
            <person name="Salvetti E."/>
            <person name="Wrobel A."/>
            <person name="Rasinkangas P."/>
            <person name="Parkhill J."/>
            <person name="Rea M.C."/>
            <person name="O'Sullivan O."/>
            <person name="Ritari J."/>
            <person name="Douillard F.P."/>
            <person name="Paul Ross R."/>
            <person name="Yang R."/>
            <person name="Briner A.E."/>
            <person name="Felis G.E."/>
            <person name="de Vos W.M."/>
            <person name="Barrangou R."/>
            <person name="Klaenhammer T.R."/>
            <person name="Caufield P.W."/>
            <person name="Cui Y."/>
            <person name="Zhang H."/>
            <person name="O'Toole P.W."/>
        </authorList>
    </citation>
    <scope>NUCLEOTIDE SEQUENCE [LARGE SCALE GENOMIC DNA]</scope>
    <source>
        <strain evidence="10 11">DSM 20410</strain>
    </source>
</reference>
<dbReference type="AlphaFoldDB" id="A0A0R2H6V2"/>
<dbReference type="PANTHER" id="PTHR44154:SF1">
    <property type="entry name" value="QUINONE OXIDOREDUCTASE"/>
    <property type="match status" value="1"/>
</dbReference>
<keyword evidence="8" id="KW-0560">Oxidoreductase</keyword>
<dbReference type="InterPro" id="IPR051603">
    <property type="entry name" value="Zinc-ADH_QOR/CCCR"/>
</dbReference>
<name>A0A0R2H6V2_WEIVI</name>
<dbReference type="InterPro" id="IPR036291">
    <property type="entry name" value="NAD(P)-bd_dom_sf"/>
</dbReference>
<keyword evidence="7" id="KW-0007">Acetylation</keyword>
<sequence length="338" mass="37286">MKAVGFYQHLPITDPASFEDVTIPILTPGAHDLLVQVQGVSVNPVDTGVRKGGRKNKLAHPKIIGWDSVGTVTAVGPEVTLFTPGDRVWYAGEFTKAGSDEEFQTIDERIVGHAPQKLTDQQAAAIPLVGLTAYEALFEKMHLDFTSHQGESILIINGSGGVGSMAVQLAKLAGLTVIATASKPASIDWVNQLGTDYVVDHHQDLVKQVRALGFKNVDYILNLNNLDAHWQEIAELIRPDGMIAATTENHRLIDLQALTKKRATFAWEWMYSKSYYQTENMITQHDILDHIAQLYNDKALQPIDTVYYHPINAQNMRKAHADVESGHMVGKVSLTAWS</sequence>
<evidence type="ECO:0000256" key="7">
    <source>
        <dbReference type="ARBA" id="ARBA00022990"/>
    </source>
</evidence>
<dbReference type="SUPFAM" id="SSF51735">
    <property type="entry name" value="NAD(P)-binding Rossmann-fold domains"/>
    <property type="match status" value="1"/>
</dbReference>
<comment type="subunit">
    <text evidence="3">Homotetramer.</text>
</comment>
<dbReference type="InterPro" id="IPR020843">
    <property type="entry name" value="ER"/>
</dbReference>
<comment type="caution">
    <text evidence="10">The sequence shown here is derived from an EMBL/GenBank/DDBJ whole genome shotgun (WGS) entry which is preliminary data.</text>
</comment>
<dbReference type="GO" id="GO:0005737">
    <property type="term" value="C:cytoplasm"/>
    <property type="evidence" value="ECO:0007669"/>
    <property type="project" value="UniProtKB-SubCell"/>
</dbReference>
<organism evidence="10 11">
    <name type="scientific">Weissella viridescens</name>
    <name type="common">Lactobacillus viridescens</name>
    <dbReference type="NCBI Taxonomy" id="1629"/>
    <lineage>
        <taxon>Bacteria</taxon>
        <taxon>Bacillati</taxon>
        <taxon>Bacillota</taxon>
        <taxon>Bacilli</taxon>
        <taxon>Lactobacillales</taxon>
        <taxon>Lactobacillaceae</taxon>
        <taxon>Weissella</taxon>
    </lineage>
</organism>
<dbReference type="InterPro" id="IPR014182">
    <property type="entry name" value="ADH_Zn_typ-1"/>
</dbReference>
<evidence type="ECO:0000256" key="1">
    <source>
        <dbReference type="ARBA" id="ARBA00004496"/>
    </source>
</evidence>
<dbReference type="Pfam" id="PF00107">
    <property type="entry name" value="ADH_zinc_N"/>
    <property type="match status" value="1"/>
</dbReference>
<dbReference type="RefSeq" id="WP_057747168.1">
    <property type="nucleotide sequence ID" value="NZ_BJLU01000010.1"/>
</dbReference>
<evidence type="ECO:0000256" key="3">
    <source>
        <dbReference type="ARBA" id="ARBA00011881"/>
    </source>
</evidence>
<evidence type="ECO:0000256" key="2">
    <source>
        <dbReference type="ARBA" id="ARBA00010371"/>
    </source>
</evidence>
<dbReference type="EMBL" id="JQBM01000006">
    <property type="protein sequence ID" value="KRN45751.1"/>
    <property type="molecule type" value="Genomic_DNA"/>
</dbReference>
<dbReference type="OrthoDB" id="9792162at2"/>
<evidence type="ECO:0000313" key="11">
    <source>
        <dbReference type="Proteomes" id="UP000051992"/>
    </source>
</evidence>
<protein>
    <recommendedName>
        <fullName evidence="8">Zinc-type alcohol dehydrogenase-like protein</fullName>
    </recommendedName>
</protein>
<keyword evidence="8" id="KW-0479">Metal-binding</keyword>